<feature type="compositionally biased region" description="Polar residues" evidence="1">
    <location>
        <begin position="16"/>
        <end position="25"/>
    </location>
</feature>
<feature type="transmembrane region" description="Helical" evidence="2">
    <location>
        <begin position="196"/>
        <end position="216"/>
    </location>
</feature>
<feature type="transmembrane region" description="Helical" evidence="2">
    <location>
        <begin position="261"/>
        <end position="280"/>
    </location>
</feature>
<feature type="compositionally biased region" description="Basic and acidic residues" evidence="1">
    <location>
        <begin position="88"/>
        <end position="98"/>
    </location>
</feature>
<feature type="compositionally biased region" description="Basic and acidic residues" evidence="1">
    <location>
        <begin position="1"/>
        <end position="15"/>
    </location>
</feature>
<dbReference type="PANTHER" id="PTHR35394:SF5">
    <property type="entry name" value="DUF3176 DOMAIN-CONTAINING PROTEIN"/>
    <property type="match status" value="1"/>
</dbReference>
<dbReference type="eggNOG" id="ENOG502SNPD">
    <property type="taxonomic scope" value="Eukaryota"/>
</dbReference>
<dbReference type="AlphaFoldDB" id="M7SYA4"/>
<proteinExistence type="predicted"/>
<feature type="transmembrane region" description="Helical" evidence="2">
    <location>
        <begin position="155"/>
        <end position="176"/>
    </location>
</feature>
<reference evidence="4" key="1">
    <citation type="journal article" date="2013" name="Genome Announc.">
        <title>Draft genome sequence of the grapevine dieback fungus Eutypa lata UCR-EL1.</title>
        <authorList>
            <person name="Blanco-Ulate B."/>
            <person name="Rolshausen P.E."/>
            <person name="Cantu D."/>
        </authorList>
    </citation>
    <scope>NUCLEOTIDE SEQUENCE [LARGE SCALE GENOMIC DNA]</scope>
    <source>
        <strain evidence="4">UCR-EL1</strain>
    </source>
</reference>
<dbReference type="OMA" id="WRTSETP"/>
<organism evidence="3 4">
    <name type="scientific">Eutypa lata (strain UCR-EL1)</name>
    <name type="common">Grapevine dieback disease fungus</name>
    <name type="synonym">Eutypa armeniacae</name>
    <dbReference type="NCBI Taxonomy" id="1287681"/>
    <lineage>
        <taxon>Eukaryota</taxon>
        <taxon>Fungi</taxon>
        <taxon>Dikarya</taxon>
        <taxon>Ascomycota</taxon>
        <taxon>Pezizomycotina</taxon>
        <taxon>Sordariomycetes</taxon>
        <taxon>Xylariomycetidae</taxon>
        <taxon>Xylariales</taxon>
        <taxon>Diatrypaceae</taxon>
        <taxon>Eutypa</taxon>
    </lineage>
</organism>
<keyword evidence="2" id="KW-1133">Transmembrane helix</keyword>
<feature type="region of interest" description="Disordered" evidence="1">
    <location>
        <begin position="88"/>
        <end position="118"/>
    </location>
</feature>
<protein>
    <submittedName>
        <fullName evidence="3">Uncharacterized protein</fullName>
    </submittedName>
</protein>
<keyword evidence="2" id="KW-0472">Membrane</keyword>
<dbReference type="STRING" id="1287681.M7SYA4"/>
<dbReference type="PANTHER" id="PTHR35394">
    <property type="entry name" value="DUF3176 DOMAIN-CONTAINING PROTEIN"/>
    <property type="match status" value="1"/>
</dbReference>
<dbReference type="Pfam" id="PF11374">
    <property type="entry name" value="DUF3176"/>
    <property type="match status" value="1"/>
</dbReference>
<dbReference type="KEGG" id="ela:UCREL1_10507"/>
<feature type="transmembrane region" description="Helical" evidence="2">
    <location>
        <begin position="757"/>
        <end position="777"/>
    </location>
</feature>
<keyword evidence="2" id="KW-0812">Transmembrane</keyword>
<gene>
    <name evidence="3" type="ORF">UCREL1_10507</name>
</gene>
<dbReference type="Proteomes" id="UP000012174">
    <property type="component" value="Unassembled WGS sequence"/>
</dbReference>
<evidence type="ECO:0000256" key="2">
    <source>
        <dbReference type="SAM" id="Phobius"/>
    </source>
</evidence>
<feature type="region of interest" description="Disordered" evidence="1">
    <location>
        <begin position="1"/>
        <end position="44"/>
    </location>
</feature>
<keyword evidence="4" id="KW-1185">Reference proteome</keyword>
<dbReference type="EMBL" id="KB707419">
    <property type="protein sequence ID" value="EMR62551.1"/>
    <property type="molecule type" value="Genomic_DNA"/>
</dbReference>
<sequence length="864" mass="93531">MATLFRRDSDEDPRTSNRANDNHITQDGVGVQRSNSYLRGGPPYDGGAWTAQPISVSPLSSFTGSHAEDNHHPYADYTGYDFVDNHDPSYQKDSDYTRAHAQHHKTESTLPRGDVAYHPVGLDNGGGGGASTALAPSPEPGTQQHPYRYHIFRRWGWEIFSLVLALLLLVAMVVILRVYEGQRVPDWGESFNLNTILALLSTFFRGLLVIVIAEIVSQAKWEWFGAGRKRPLQHLQDFDAAARGVWGALCLVPTALKGADVVTVIAALLLAISFGIGPTVQQTIRSSTCDIIAPGLDASIPYAHYVPRVGGFVRGYPGLRGSPDSDTSVAVSSSLNSPDGVENLVTPTCSTGNCTFSDGDPIPSTSSIISRRDDLDGSVEEDGLFGQKNTSYSTIGMCHMCMNVTSLISVVDIKSTTTYFGLPNGLNITHGSFGTEMNVTTADANLTWTGEDLMTPEFAIASRWSLVNMTMLTTSTDGCVVNGDDDDTTTVCPEFEGAGAATGTTNVRAATCILYPCLRTYVASVINGALIEHEIEPESGPPTPAAPDLGNDPVILSDADSILDSLQYGGGNLNLDYHYTTIKAPCHADGTTYATEEDMAASPNNTLLTLYETHADGSYELRNHSAPEACIYRHNAEFGYAVSKELRSSLEGACRLDPRYGPSCSRTEPEQSFYKPLEMLYSSGNASVASVDSYFASVARALTGRYRTTYGSAVFNDSDGTGLGAVYNSREPQALPLGTAEGVAWRTTVCTVVHWEWLAFSAALVVLTAVLLAVTIVRNWRERHVRPVWKNSLLPLLFHGDRFGLGGQGPLAIRSTTQGTRSKEDGMTTTHVYYNTNESDGSQKRLLETAQMEEQAKKIMTTFQ</sequence>
<evidence type="ECO:0000313" key="4">
    <source>
        <dbReference type="Proteomes" id="UP000012174"/>
    </source>
</evidence>
<dbReference type="OrthoDB" id="5242705at2759"/>
<evidence type="ECO:0000256" key="1">
    <source>
        <dbReference type="SAM" id="MobiDB-lite"/>
    </source>
</evidence>
<name>M7SYA4_EUTLA</name>
<accession>M7SYA4</accession>
<dbReference type="HOGENOM" id="CLU_015092_1_1_1"/>
<evidence type="ECO:0000313" key="3">
    <source>
        <dbReference type="EMBL" id="EMR62551.1"/>
    </source>
</evidence>
<dbReference type="InterPro" id="IPR021514">
    <property type="entry name" value="DUF3176"/>
</dbReference>